<evidence type="ECO:0000256" key="1">
    <source>
        <dbReference type="SAM" id="Phobius"/>
    </source>
</evidence>
<evidence type="ECO:0000313" key="3">
    <source>
        <dbReference type="Proteomes" id="UP001497525"/>
    </source>
</evidence>
<protein>
    <submittedName>
        <fullName evidence="2">Uncharacterized protein</fullName>
    </submittedName>
</protein>
<dbReference type="Proteomes" id="UP001497525">
    <property type="component" value="Unassembled WGS sequence"/>
</dbReference>
<sequence length="754" mass="87213">MTSSQTKYIRVLTSVADLVRRSVHSDNCTLSTWFNPLNQLMTQTFNVCFVVWTAVCECWAVQQPIRKLRWKFYERTSVDLLPSHSVARKVFLPWSLEQLQTFPFTSFSPNSLSPTHVHHVWVTDAEPISLPCWQNRLLKPGILHARHSRRYRRMWYVGHGPTHGLKLATTLGYLTEPSTGALIFRPASAFILQHSLLACALSESYSPSASYLELHFLIFHIPHGESAESGKQFSGSLTVSVPKMVRNQMQIKLRPSAALEPNEHQKTQRSPFAEESLQPLAHIIKEDIEQFCKRFVYSHIPSTYYEKCIRNSGILENSQTIELMFTVSIKALKIYEAQANRLTEPSVWEMFEEALIRHLEKYSAAFFDLDCARLQEKGKCPGTLREVTVKVTNLDPRNFSYQSNIQKQERYSLWFRKDHLPYPLNRIYGIRKYLEKVTQKSPFETLDSYNTMKYAFSALKAPSPYGTERWIKEAKKRFLRGHRLAWRISGVKDEMRTRSPKIEAPHDLPTILSRLKPSDDRLKAQQQAVKLFGQLTALGFTDPEIVLMIWLSGGIALLLFGYTIILFLGLIDPGDWSELKKLDRRSGPVHRATFALMRCYDVIFKLIAAFPFMILDCLGRTALHTSRGLRESGIARNMHTIGRETINIFRHQDLLTKLFEMQQVEILSDLLTELTIERVIEAAENYRDPLSSMTMLGLFNTGLKLTEATPDVLRPYLQLPRHYDRSYFLLHPSYWLRLNHMQTRFPAPKHPYIP</sequence>
<gene>
    <name evidence="2" type="ORF">CDAUBV1_LOCUS10190</name>
</gene>
<comment type="caution">
    <text evidence="2">The sequence shown here is derived from an EMBL/GenBank/DDBJ whole genome shotgun (WGS) entry which is preliminary data.</text>
</comment>
<accession>A0AAV2TF86</accession>
<dbReference type="EMBL" id="CAXLJL010000290">
    <property type="protein sequence ID" value="CAL5136107.1"/>
    <property type="molecule type" value="Genomic_DNA"/>
</dbReference>
<feature type="transmembrane region" description="Helical" evidence="1">
    <location>
        <begin position="547"/>
        <end position="571"/>
    </location>
</feature>
<organism evidence="2 3">
    <name type="scientific">Calicophoron daubneyi</name>
    <name type="common">Rumen fluke</name>
    <name type="synonym">Paramphistomum daubneyi</name>
    <dbReference type="NCBI Taxonomy" id="300641"/>
    <lineage>
        <taxon>Eukaryota</taxon>
        <taxon>Metazoa</taxon>
        <taxon>Spiralia</taxon>
        <taxon>Lophotrochozoa</taxon>
        <taxon>Platyhelminthes</taxon>
        <taxon>Trematoda</taxon>
        <taxon>Digenea</taxon>
        <taxon>Plagiorchiida</taxon>
        <taxon>Pronocephalata</taxon>
        <taxon>Paramphistomoidea</taxon>
        <taxon>Paramphistomidae</taxon>
        <taxon>Calicophoron</taxon>
    </lineage>
</organism>
<keyword evidence="1" id="KW-0812">Transmembrane</keyword>
<reference evidence="2" key="1">
    <citation type="submission" date="2024-06" db="EMBL/GenBank/DDBJ databases">
        <authorList>
            <person name="Liu X."/>
            <person name="Lenzi L."/>
            <person name="Haldenby T S."/>
            <person name="Uol C."/>
        </authorList>
    </citation>
    <scope>NUCLEOTIDE SEQUENCE</scope>
</reference>
<name>A0AAV2TF86_CALDB</name>
<evidence type="ECO:0000313" key="2">
    <source>
        <dbReference type="EMBL" id="CAL5136107.1"/>
    </source>
</evidence>
<proteinExistence type="predicted"/>
<keyword evidence="1" id="KW-1133">Transmembrane helix</keyword>
<feature type="transmembrane region" description="Helical" evidence="1">
    <location>
        <begin position="592"/>
        <end position="615"/>
    </location>
</feature>
<keyword evidence="1" id="KW-0472">Membrane</keyword>
<dbReference type="AlphaFoldDB" id="A0AAV2TF86"/>